<feature type="compositionally biased region" description="Low complexity" evidence="1">
    <location>
        <begin position="284"/>
        <end position="294"/>
    </location>
</feature>
<organism evidence="2 3">
    <name type="scientific">Elysia chlorotica</name>
    <name type="common">Eastern emerald elysia</name>
    <name type="synonym">Sea slug</name>
    <dbReference type="NCBI Taxonomy" id="188477"/>
    <lineage>
        <taxon>Eukaryota</taxon>
        <taxon>Metazoa</taxon>
        <taxon>Spiralia</taxon>
        <taxon>Lophotrochozoa</taxon>
        <taxon>Mollusca</taxon>
        <taxon>Gastropoda</taxon>
        <taxon>Heterobranchia</taxon>
        <taxon>Euthyneura</taxon>
        <taxon>Panpulmonata</taxon>
        <taxon>Sacoglossa</taxon>
        <taxon>Placobranchoidea</taxon>
        <taxon>Plakobranchidae</taxon>
        <taxon>Elysia</taxon>
    </lineage>
</organism>
<gene>
    <name evidence="2" type="ORF">EGW08_020883</name>
</gene>
<feature type="region of interest" description="Disordered" evidence="1">
    <location>
        <begin position="543"/>
        <end position="607"/>
    </location>
</feature>
<keyword evidence="3" id="KW-1185">Reference proteome</keyword>
<proteinExistence type="predicted"/>
<feature type="compositionally biased region" description="Polar residues" evidence="1">
    <location>
        <begin position="827"/>
        <end position="836"/>
    </location>
</feature>
<feature type="compositionally biased region" description="Polar residues" evidence="1">
    <location>
        <begin position="671"/>
        <end position="693"/>
    </location>
</feature>
<reference evidence="2 3" key="1">
    <citation type="submission" date="2019-01" db="EMBL/GenBank/DDBJ databases">
        <title>A draft genome assembly of the solar-powered sea slug Elysia chlorotica.</title>
        <authorList>
            <person name="Cai H."/>
            <person name="Li Q."/>
            <person name="Fang X."/>
            <person name="Li J."/>
            <person name="Curtis N.E."/>
            <person name="Altenburger A."/>
            <person name="Shibata T."/>
            <person name="Feng M."/>
            <person name="Maeda T."/>
            <person name="Schwartz J.A."/>
            <person name="Shigenobu S."/>
            <person name="Lundholm N."/>
            <person name="Nishiyama T."/>
            <person name="Yang H."/>
            <person name="Hasebe M."/>
            <person name="Li S."/>
            <person name="Pierce S.K."/>
            <person name="Wang J."/>
        </authorList>
    </citation>
    <scope>NUCLEOTIDE SEQUENCE [LARGE SCALE GENOMIC DNA]</scope>
    <source>
        <strain evidence="2">EC2010</strain>
        <tissue evidence="2">Whole organism of an adult</tissue>
    </source>
</reference>
<dbReference type="Proteomes" id="UP000271974">
    <property type="component" value="Unassembled WGS sequence"/>
</dbReference>
<feature type="compositionally biased region" description="Polar residues" evidence="1">
    <location>
        <begin position="572"/>
        <end position="581"/>
    </location>
</feature>
<evidence type="ECO:0000256" key="1">
    <source>
        <dbReference type="SAM" id="MobiDB-lite"/>
    </source>
</evidence>
<feature type="compositionally biased region" description="Polar residues" evidence="1">
    <location>
        <begin position="743"/>
        <end position="752"/>
    </location>
</feature>
<evidence type="ECO:0000313" key="2">
    <source>
        <dbReference type="EMBL" id="RUS71353.1"/>
    </source>
</evidence>
<feature type="region of interest" description="Disordered" evidence="1">
    <location>
        <begin position="631"/>
        <end position="693"/>
    </location>
</feature>
<feature type="compositionally biased region" description="Polar residues" evidence="1">
    <location>
        <begin position="543"/>
        <end position="565"/>
    </location>
</feature>
<dbReference type="AlphaFoldDB" id="A0A3S1AT34"/>
<accession>A0A3S1AT34</accession>
<dbReference type="EMBL" id="RQTK01001228">
    <property type="protein sequence ID" value="RUS71353.1"/>
    <property type="molecule type" value="Genomic_DNA"/>
</dbReference>
<feature type="compositionally biased region" description="Polar residues" evidence="1">
    <location>
        <begin position="270"/>
        <end position="283"/>
    </location>
</feature>
<sequence length="836" mass="89736">MLIFRCFFSPRYRASQTVMTVATSPSTSPHYDHIATQPPETILFSAKSSGSDNVASNQDEAITSNEPGHPNNQHPLPELRSRALVDSLLEEADSRALLEMLAEVTCREGDASQAGGVHTTVSQMLGWDLAKTGEPEDEVVYGWQRSSGLVVRKTGVAARSVGAGIKRKVGLRSTVSSSSLDMGAGPSGAYSSSAPPGGVVRCISEDYVPGAHSHRRAAWKSNVEPGTYRYIVNNGIYRSTKFASLGGDWVTAKRSRGGAGAAAASVSSSTDPQSQTNSHQYRASISNSSSGPRNSDVRHKQSIIKRDLNRYTFLNNSIDVSSFAHKRLNFEHSTIKEGDQSFGLSPSPANLKTNKKESSSHADTCSNLKQTDKSGSNPQQQQRLHQQQNQLQPPLPPWSSSSSCYSRPDTRDPQLVKSASDLFVENFSSKIDALEKEDPTAGTPDCLPRPGTNPAVAMNSLQSSSAAATSRRACHKTAQHHLYPHDTVGNQLPPTSSSSAVSNKSSVLLQEDDIARDVFTVRPAVGIRAADQMPLNPLEKLTPQMQKKAQKGKSSNSTLCYSQEGCSEGRSDVTSSLSRENPASGVGPKNRSNNSTPLGGDVSPPHLSTSFMTAMNAFSQIHHHYHLAYDNRRTKGDGNGQYSKSSPPTFRSTRSNGSSEKGGKSSHRNVFYSSGSSNKYPQNQTPSDVDSLSSVKNALTMTNSDIEKMRMNHLAVRDYNRYISTRPKPQVTSLAAGKPPTGNKRTSGSSASRPPVLGTAKTLGLRPFNTTSAPMANKSAQPAGDDLSGVQSDSEAESFLTGTSLMAPRGARERGMSLPEISGKRLSVTTSSQRML</sequence>
<feature type="compositionally biased region" description="Polar residues" evidence="1">
    <location>
        <begin position="768"/>
        <end position="780"/>
    </location>
</feature>
<feature type="region of interest" description="Disordered" evidence="1">
    <location>
        <begin position="176"/>
        <end position="195"/>
    </location>
</feature>
<evidence type="ECO:0000313" key="3">
    <source>
        <dbReference type="Proteomes" id="UP000271974"/>
    </source>
</evidence>
<dbReference type="OrthoDB" id="6064627at2759"/>
<feature type="compositionally biased region" description="Low complexity" evidence="1">
    <location>
        <begin position="183"/>
        <end position="195"/>
    </location>
</feature>
<feature type="compositionally biased region" description="Polar residues" evidence="1">
    <location>
        <begin position="342"/>
        <end position="352"/>
    </location>
</feature>
<feature type="region of interest" description="Disordered" evidence="1">
    <location>
        <begin position="725"/>
        <end position="836"/>
    </location>
</feature>
<feature type="compositionally biased region" description="Polar residues" evidence="1">
    <location>
        <begin position="361"/>
        <end position="377"/>
    </location>
</feature>
<comment type="caution">
    <text evidence="2">The sequence shown here is derived from an EMBL/GenBank/DDBJ whole genome shotgun (WGS) entry which is preliminary data.</text>
</comment>
<feature type="region of interest" description="Disordered" evidence="1">
    <location>
        <begin position="262"/>
        <end position="299"/>
    </location>
</feature>
<feature type="compositionally biased region" description="Low complexity" evidence="1">
    <location>
        <begin position="378"/>
        <end position="403"/>
    </location>
</feature>
<feature type="compositionally biased region" description="Polar residues" evidence="1">
    <location>
        <begin position="640"/>
        <end position="654"/>
    </location>
</feature>
<name>A0A3S1AT34_ELYCH</name>
<feature type="compositionally biased region" description="Polar residues" evidence="1">
    <location>
        <begin position="46"/>
        <end position="74"/>
    </location>
</feature>
<feature type="region of interest" description="Disordered" evidence="1">
    <location>
        <begin position="45"/>
        <end position="77"/>
    </location>
</feature>
<protein>
    <submittedName>
        <fullName evidence="2">Uncharacterized protein</fullName>
    </submittedName>
</protein>
<feature type="region of interest" description="Disordered" evidence="1">
    <location>
        <begin position="337"/>
        <end position="412"/>
    </location>
</feature>